<dbReference type="SUPFAM" id="SSF81338">
    <property type="entry name" value="Aquaporin-like"/>
    <property type="match status" value="1"/>
</dbReference>
<feature type="transmembrane region" description="Helical" evidence="8">
    <location>
        <begin position="67"/>
        <end position="88"/>
    </location>
</feature>
<keyword evidence="5 8" id="KW-1133">Transmembrane helix</keyword>
<evidence type="ECO:0000256" key="6">
    <source>
        <dbReference type="ARBA" id="ARBA00023136"/>
    </source>
</evidence>
<evidence type="ECO:0000256" key="7">
    <source>
        <dbReference type="RuleBase" id="RU000477"/>
    </source>
</evidence>
<dbReference type="InterPro" id="IPR023271">
    <property type="entry name" value="Aquaporin-like"/>
</dbReference>
<dbReference type="EMBL" id="KQ965778">
    <property type="protein sequence ID" value="KXS13347.1"/>
    <property type="molecule type" value="Genomic_DNA"/>
</dbReference>
<sequence>MTASSDLLNPTAFLFAPTHPRTPYSEGVVELLQALGEFIGTWFFVYTGLAGVNAALSVTATASLDPAAVLSIACAFGFGLAINVSLWYRVSGGSLNPAVTLGLVLIGKLNVRKAALYIVAEVLGGVVAAAFVNALYPGGVIGVNKRADGLSVAQAVFIEAFGTFLLISTVFLTAVEKSRITFLAPVLIGLVVFVLHLILIPYTGCSVNPARSFGPAVVTGDWKDQWIFWIGPVLGAVFASVHYYFITKINYRVFNPDQDSDGLDLVAKSHLANGDAKKAHVASMPSLGANASCETVV</sequence>
<protein>
    <submittedName>
        <fullName evidence="9">Aquaporin-like protein</fullName>
    </submittedName>
</protein>
<evidence type="ECO:0000256" key="2">
    <source>
        <dbReference type="ARBA" id="ARBA00006175"/>
    </source>
</evidence>
<evidence type="ECO:0000256" key="1">
    <source>
        <dbReference type="ARBA" id="ARBA00004141"/>
    </source>
</evidence>
<dbReference type="STRING" id="1344416.A0A139A9C3"/>
<comment type="subcellular location">
    <subcellularLocation>
        <location evidence="1">Membrane</location>
        <topology evidence="1">Multi-pass membrane protein</topology>
    </subcellularLocation>
</comment>
<dbReference type="PRINTS" id="PR00783">
    <property type="entry name" value="MINTRINSICP"/>
</dbReference>
<name>A0A139A9C3_GONPJ</name>
<proteinExistence type="inferred from homology"/>
<feature type="transmembrane region" description="Helical" evidence="8">
    <location>
        <begin position="182"/>
        <end position="202"/>
    </location>
</feature>
<feature type="transmembrane region" description="Helical" evidence="8">
    <location>
        <begin position="156"/>
        <end position="175"/>
    </location>
</feature>
<dbReference type="GO" id="GO:0005886">
    <property type="term" value="C:plasma membrane"/>
    <property type="evidence" value="ECO:0007669"/>
    <property type="project" value="TreeGrafter"/>
</dbReference>
<dbReference type="OMA" id="LALNTMH"/>
<keyword evidence="4 7" id="KW-0812">Transmembrane</keyword>
<evidence type="ECO:0000256" key="4">
    <source>
        <dbReference type="ARBA" id="ARBA00022692"/>
    </source>
</evidence>
<feature type="transmembrane region" description="Helical" evidence="8">
    <location>
        <begin position="39"/>
        <end position="60"/>
    </location>
</feature>
<dbReference type="InterPro" id="IPR034294">
    <property type="entry name" value="Aquaporin_transptr"/>
</dbReference>
<comment type="similarity">
    <text evidence="2 7">Belongs to the MIP/aquaporin (TC 1.A.8) family.</text>
</comment>
<keyword evidence="10" id="KW-1185">Reference proteome</keyword>
<dbReference type="Gene3D" id="1.20.1080.10">
    <property type="entry name" value="Glycerol uptake facilitator protein"/>
    <property type="match status" value="1"/>
</dbReference>
<dbReference type="PANTHER" id="PTHR19139:SF199">
    <property type="entry name" value="MIP17260P"/>
    <property type="match status" value="1"/>
</dbReference>
<keyword evidence="6 8" id="KW-0472">Membrane</keyword>
<reference evidence="9 10" key="1">
    <citation type="journal article" date="2015" name="Genome Biol. Evol.">
        <title>Phylogenomic analyses indicate that early fungi evolved digesting cell walls of algal ancestors of land plants.</title>
        <authorList>
            <person name="Chang Y."/>
            <person name="Wang S."/>
            <person name="Sekimoto S."/>
            <person name="Aerts A.L."/>
            <person name="Choi C."/>
            <person name="Clum A."/>
            <person name="LaButti K.M."/>
            <person name="Lindquist E.A."/>
            <person name="Yee Ngan C."/>
            <person name="Ohm R.A."/>
            <person name="Salamov A.A."/>
            <person name="Grigoriev I.V."/>
            <person name="Spatafora J.W."/>
            <person name="Berbee M.L."/>
        </authorList>
    </citation>
    <scope>NUCLEOTIDE SEQUENCE [LARGE SCALE GENOMIC DNA]</scope>
    <source>
        <strain evidence="9 10">JEL478</strain>
    </source>
</reference>
<evidence type="ECO:0000256" key="5">
    <source>
        <dbReference type="ARBA" id="ARBA00022989"/>
    </source>
</evidence>
<evidence type="ECO:0000313" key="9">
    <source>
        <dbReference type="EMBL" id="KXS13347.1"/>
    </source>
</evidence>
<dbReference type="Pfam" id="PF00230">
    <property type="entry name" value="MIP"/>
    <property type="match status" value="1"/>
</dbReference>
<keyword evidence="3 7" id="KW-0813">Transport</keyword>
<dbReference type="OrthoDB" id="3222at2759"/>
<feature type="transmembrane region" description="Helical" evidence="8">
    <location>
        <begin position="94"/>
        <end position="111"/>
    </location>
</feature>
<evidence type="ECO:0000256" key="3">
    <source>
        <dbReference type="ARBA" id="ARBA00022448"/>
    </source>
</evidence>
<dbReference type="InterPro" id="IPR000425">
    <property type="entry name" value="MIP"/>
</dbReference>
<feature type="transmembrane region" description="Helical" evidence="8">
    <location>
        <begin position="118"/>
        <end position="136"/>
    </location>
</feature>
<evidence type="ECO:0000313" key="10">
    <source>
        <dbReference type="Proteomes" id="UP000070544"/>
    </source>
</evidence>
<dbReference type="PANTHER" id="PTHR19139">
    <property type="entry name" value="AQUAPORIN TRANSPORTER"/>
    <property type="match status" value="1"/>
</dbReference>
<accession>A0A139A9C3</accession>
<dbReference type="Proteomes" id="UP000070544">
    <property type="component" value="Unassembled WGS sequence"/>
</dbReference>
<dbReference type="GO" id="GO:0015250">
    <property type="term" value="F:water channel activity"/>
    <property type="evidence" value="ECO:0007669"/>
    <property type="project" value="TreeGrafter"/>
</dbReference>
<evidence type="ECO:0000256" key="8">
    <source>
        <dbReference type="SAM" id="Phobius"/>
    </source>
</evidence>
<dbReference type="AlphaFoldDB" id="A0A139A9C3"/>
<gene>
    <name evidence="9" type="ORF">M427DRAFT_33948</name>
</gene>
<organism evidence="9 10">
    <name type="scientific">Gonapodya prolifera (strain JEL478)</name>
    <name type="common">Monoblepharis prolifera</name>
    <dbReference type="NCBI Taxonomy" id="1344416"/>
    <lineage>
        <taxon>Eukaryota</taxon>
        <taxon>Fungi</taxon>
        <taxon>Fungi incertae sedis</taxon>
        <taxon>Chytridiomycota</taxon>
        <taxon>Chytridiomycota incertae sedis</taxon>
        <taxon>Monoblepharidomycetes</taxon>
        <taxon>Monoblepharidales</taxon>
        <taxon>Gonapodyaceae</taxon>
        <taxon>Gonapodya</taxon>
    </lineage>
</organism>
<feature type="transmembrane region" description="Helical" evidence="8">
    <location>
        <begin position="226"/>
        <end position="246"/>
    </location>
</feature>